<keyword evidence="2" id="KW-1185">Reference proteome</keyword>
<organism evidence="1 2">
    <name type="scientific">Desulfoluna butyratoxydans</name>
    <dbReference type="NCBI Taxonomy" id="231438"/>
    <lineage>
        <taxon>Bacteria</taxon>
        <taxon>Pseudomonadati</taxon>
        <taxon>Thermodesulfobacteriota</taxon>
        <taxon>Desulfobacteria</taxon>
        <taxon>Desulfobacterales</taxon>
        <taxon>Desulfolunaceae</taxon>
        <taxon>Desulfoluna</taxon>
    </lineage>
</organism>
<sequence>MKKRNTVISVVGVLVLLIILVGLGSAVWRSHAQEKRTTETLKRAEALLTEEKPLEALAMMRRVLPQDSDSLQEQKATLEIRAHLAMRNVPRLLHLYDRHPHLFLPHEEAALFVCRALLQTGNKEPYDALRKGWKGRETNAGAWLALDVDALLVEGKRDAALALLNEERPDVDTETVRLIRLALLSAPDHLEEAWGYLEEASLLAPYNSDIRLFRAQILEQLEKPAEARVEYVAAHLAEPDNPRVRDQLAEFYRRQGNPNLALATWEAGLSPTAPGYLWLKAMFWSRMVTPLDRDWTQATYPEERLTPLLVWFGNLPATSLWSNETFFQIPDRNLFLSTRQELFWMRVVDHLARDQENQALLLLERNPFKARSWNPEIEEALVAALRFRKWSTFPREPMGSLSADSPHPLFRQLGSDTAEPSPELAALIKSPEAFSAIFLAGGWLEAALLLHRMPEIPENFPGWVAYGLTQAIRYNRSTEEALAFAARQPQSPALTVLTGELLLSENRTDDAMERLTELAKAPSDAGFRAAWLKTMVHLDRGEIEAAEQTLSDQPSLAGSLTGQELLARIAIAKGDPEQATRLYTEVMTESAEAKVWLARQAFADKRWDEARRLTTELNALYPDSLQFRANLAAIAEAEGKSDEVEP</sequence>
<proteinExistence type="predicted"/>
<gene>
    <name evidence="1" type="ORF">MSL71_41530</name>
</gene>
<dbReference type="AlphaFoldDB" id="A0A4U8YQG3"/>
<dbReference type="EMBL" id="CAADHO010000009">
    <property type="protein sequence ID" value="VFQ46486.1"/>
    <property type="molecule type" value="Genomic_DNA"/>
</dbReference>
<dbReference type="RefSeq" id="WP_180144281.1">
    <property type="nucleotide sequence ID" value="NZ_CAADHO010000009.1"/>
</dbReference>
<accession>A0A4U8YQG3</accession>
<evidence type="ECO:0000313" key="1">
    <source>
        <dbReference type="EMBL" id="VFQ46486.1"/>
    </source>
</evidence>
<name>A0A4U8YQG3_9BACT</name>
<protein>
    <submittedName>
        <fullName evidence="1">Tetratricopeptide-like helical domain</fullName>
    </submittedName>
</protein>
<dbReference type="InterPro" id="IPR011990">
    <property type="entry name" value="TPR-like_helical_dom_sf"/>
</dbReference>
<dbReference type="Proteomes" id="UP000507962">
    <property type="component" value="Unassembled WGS sequence"/>
</dbReference>
<evidence type="ECO:0000313" key="2">
    <source>
        <dbReference type="Proteomes" id="UP000507962"/>
    </source>
</evidence>
<reference evidence="1 2" key="1">
    <citation type="submission" date="2019-03" db="EMBL/GenBank/DDBJ databases">
        <authorList>
            <person name="Nijsse B."/>
        </authorList>
    </citation>
    <scope>NUCLEOTIDE SEQUENCE [LARGE SCALE GENOMIC DNA]</scope>
    <source>
        <strain evidence="1">Desulfoluna butyratoxydans MSL71</strain>
    </source>
</reference>
<dbReference type="Gene3D" id="1.25.40.10">
    <property type="entry name" value="Tetratricopeptide repeat domain"/>
    <property type="match status" value="2"/>
</dbReference>
<dbReference type="SUPFAM" id="SSF48452">
    <property type="entry name" value="TPR-like"/>
    <property type="match status" value="1"/>
</dbReference>